<dbReference type="Proteomes" id="UP000581769">
    <property type="component" value="Unassembled WGS sequence"/>
</dbReference>
<dbReference type="RefSeq" id="WP_184784098.1">
    <property type="nucleotide sequence ID" value="NZ_JACHMG010000001.1"/>
</dbReference>
<proteinExistence type="predicted"/>
<sequence>MTCINQAVLDPRWFRHHADVTTVARNHGIYRATGYRYLDGIVTATLVLTHFEHGKIM</sequence>
<organism evidence="1 2">
    <name type="scientific">Amycolatopsis jiangsuensis</name>
    <dbReference type="NCBI Taxonomy" id="1181879"/>
    <lineage>
        <taxon>Bacteria</taxon>
        <taxon>Bacillati</taxon>
        <taxon>Actinomycetota</taxon>
        <taxon>Actinomycetes</taxon>
        <taxon>Pseudonocardiales</taxon>
        <taxon>Pseudonocardiaceae</taxon>
        <taxon>Amycolatopsis</taxon>
    </lineage>
</organism>
<dbReference type="EMBL" id="JACHMG010000001">
    <property type="protein sequence ID" value="MBB4689585.1"/>
    <property type="molecule type" value="Genomic_DNA"/>
</dbReference>
<protein>
    <submittedName>
        <fullName evidence="1">Response regulator of citrate/malate metabolism</fullName>
    </submittedName>
</protein>
<name>A0A840J7K4_9PSEU</name>
<evidence type="ECO:0000313" key="2">
    <source>
        <dbReference type="Proteomes" id="UP000581769"/>
    </source>
</evidence>
<reference evidence="1 2" key="1">
    <citation type="submission" date="2020-08" db="EMBL/GenBank/DDBJ databases">
        <title>Sequencing the genomes of 1000 actinobacteria strains.</title>
        <authorList>
            <person name="Klenk H.-P."/>
        </authorList>
    </citation>
    <scope>NUCLEOTIDE SEQUENCE [LARGE SCALE GENOMIC DNA]</scope>
    <source>
        <strain evidence="1 2">DSM 45859</strain>
    </source>
</reference>
<accession>A0A840J7K4</accession>
<gene>
    <name evidence="1" type="ORF">BJY18_007070</name>
</gene>
<evidence type="ECO:0000313" key="1">
    <source>
        <dbReference type="EMBL" id="MBB4689585.1"/>
    </source>
</evidence>
<comment type="caution">
    <text evidence="1">The sequence shown here is derived from an EMBL/GenBank/DDBJ whole genome shotgun (WGS) entry which is preliminary data.</text>
</comment>
<keyword evidence="2" id="KW-1185">Reference proteome</keyword>
<dbReference type="AlphaFoldDB" id="A0A840J7K4"/>